<sequence>KIKIAHHLSDSIGRAAIASVERRVVTNLAGHGLPDDLNGCLLGILPLPGSRLWPVHGGEHDGVPLSPPRGAMGAVERVACAGEGAELVRVPPVRAALLHPLSFGDGNQRDGGGGRRTPETLENPLLLLSSPCSTMPPRLVPRIQTNPSRSI</sequence>
<dbReference type="PaxDb" id="39947-A0A0P0W5M7"/>
<dbReference type="Proteomes" id="UP000059680">
    <property type="component" value="Chromosome 3"/>
</dbReference>
<reference evidence="3" key="1">
    <citation type="journal article" date="2005" name="Nature">
        <title>The map-based sequence of the rice genome.</title>
        <authorList>
            <consortium name="International rice genome sequencing project (IRGSP)"/>
            <person name="Matsumoto T."/>
            <person name="Wu J."/>
            <person name="Kanamori H."/>
            <person name="Katayose Y."/>
            <person name="Fujisawa M."/>
            <person name="Namiki N."/>
            <person name="Mizuno H."/>
            <person name="Yamamoto K."/>
            <person name="Antonio B.A."/>
            <person name="Baba T."/>
            <person name="Sakata K."/>
            <person name="Nagamura Y."/>
            <person name="Aoki H."/>
            <person name="Arikawa K."/>
            <person name="Arita K."/>
            <person name="Bito T."/>
            <person name="Chiden Y."/>
            <person name="Fujitsuka N."/>
            <person name="Fukunaka R."/>
            <person name="Hamada M."/>
            <person name="Harada C."/>
            <person name="Hayashi A."/>
            <person name="Hijishita S."/>
            <person name="Honda M."/>
            <person name="Hosokawa S."/>
            <person name="Ichikawa Y."/>
            <person name="Idonuma A."/>
            <person name="Iijima M."/>
            <person name="Ikeda M."/>
            <person name="Ikeno M."/>
            <person name="Ito K."/>
            <person name="Ito S."/>
            <person name="Ito T."/>
            <person name="Ito Y."/>
            <person name="Ito Y."/>
            <person name="Iwabuchi A."/>
            <person name="Kamiya K."/>
            <person name="Karasawa W."/>
            <person name="Kurita K."/>
            <person name="Katagiri S."/>
            <person name="Kikuta A."/>
            <person name="Kobayashi H."/>
            <person name="Kobayashi N."/>
            <person name="Machita K."/>
            <person name="Maehara T."/>
            <person name="Masukawa M."/>
            <person name="Mizubayashi T."/>
            <person name="Mukai Y."/>
            <person name="Nagasaki H."/>
            <person name="Nagata Y."/>
            <person name="Naito S."/>
            <person name="Nakashima M."/>
            <person name="Nakama Y."/>
            <person name="Nakamichi Y."/>
            <person name="Nakamura M."/>
            <person name="Meguro A."/>
            <person name="Negishi M."/>
            <person name="Ohta I."/>
            <person name="Ohta T."/>
            <person name="Okamoto M."/>
            <person name="Ono N."/>
            <person name="Saji S."/>
            <person name="Sakaguchi M."/>
            <person name="Sakai K."/>
            <person name="Shibata M."/>
            <person name="Shimokawa T."/>
            <person name="Song J."/>
            <person name="Takazaki Y."/>
            <person name="Terasawa K."/>
            <person name="Tsugane M."/>
            <person name="Tsuji K."/>
            <person name="Ueda S."/>
            <person name="Waki K."/>
            <person name="Yamagata H."/>
            <person name="Yamamoto M."/>
            <person name="Yamamoto S."/>
            <person name="Yamane H."/>
            <person name="Yoshiki S."/>
            <person name="Yoshihara R."/>
            <person name="Yukawa K."/>
            <person name="Zhong H."/>
            <person name="Yano M."/>
            <person name="Yuan Q."/>
            <person name="Ouyang S."/>
            <person name="Liu J."/>
            <person name="Jones K.M."/>
            <person name="Gansberger K."/>
            <person name="Moffat K."/>
            <person name="Hill J."/>
            <person name="Bera J."/>
            <person name="Fadrosh D."/>
            <person name="Jin S."/>
            <person name="Johri S."/>
            <person name="Kim M."/>
            <person name="Overton L."/>
            <person name="Reardon M."/>
            <person name="Tsitrin T."/>
            <person name="Vuong H."/>
            <person name="Weaver B."/>
            <person name="Ciecko A."/>
            <person name="Tallon L."/>
            <person name="Jackson J."/>
            <person name="Pai G."/>
            <person name="Aken S.V."/>
            <person name="Utterback T."/>
            <person name="Reidmuller S."/>
            <person name="Feldblyum T."/>
            <person name="Hsiao J."/>
            <person name="Zismann V."/>
            <person name="Iobst S."/>
            <person name="de Vazeille A.R."/>
            <person name="Buell C.R."/>
            <person name="Ying K."/>
            <person name="Li Y."/>
            <person name="Lu T."/>
            <person name="Huang Y."/>
            <person name="Zhao Q."/>
            <person name="Feng Q."/>
            <person name="Zhang L."/>
            <person name="Zhu J."/>
            <person name="Weng Q."/>
            <person name="Mu J."/>
            <person name="Lu Y."/>
            <person name="Fan D."/>
            <person name="Liu Y."/>
            <person name="Guan J."/>
            <person name="Zhang Y."/>
            <person name="Yu S."/>
            <person name="Liu X."/>
            <person name="Zhang Y."/>
            <person name="Hong G."/>
            <person name="Han B."/>
            <person name="Choisne N."/>
            <person name="Demange N."/>
            <person name="Orjeda G."/>
            <person name="Samain S."/>
            <person name="Cattolico L."/>
            <person name="Pelletier E."/>
            <person name="Couloux A."/>
            <person name="Segurens B."/>
            <person name="Wincker P."/>
            <person name="D'Hont A."/>
            <person name="Scarpelli C."/>
            <person name="Weissenbach J."/>
            <person name="Salanoubat M."/>
            <person name="Quetier F."/>
            <person name="Yu Y."/>
            <person name="Kim H.R."/>
            <person name="Rambo T."/>
            <person name="Currie J."/>
            <person name="Collura K."/>
            <person name="Luo M."/>
            <person name="Yang T."/>
            <person name="Ammiraju J.S.S."/>
            <person name="Engler F."/>
            <person name="Soderlund C."/>
            <person name="Wing R.A."/>
            <person name="Palmer L.E."/>
            <person name="de la Bastide M."/>
            <person name="Spiegel L."/>
            <person name="Nascimento L."/>
            <person name="Zutavern T."/>
            <person name="O'Shaughnessy A."/>
            <person name="Dike S."/>
            <person name="Dedhia N."/>
            <person name="Preston R."/>
            <person name="Balija V."/>
            <person name="McCombie W.R."/>
            <person name="Chow T."/>
            <person name="Chen H."/>
            <person name="Chung M."/>
            <person name="Chen C."/>
            <person name="Shaw J."/>
            <person name="Wu H."/>
            <person name="Hsiao K."/>
            <person name="Chao Y."/>
            <person name="Chu M."/>
            <person name="Cheng C."/>
            <person name="Hour A."/>
            <person name="Lee P."/>
            <person name="Lin S."/>
            <person name="Lin Y."/>
            <person name="Liou J."/>
            <person name="Liu S."/>
            <person name="Hsing Y."/>
            <person name="Raghuvanshi S."/>
            <person name="Mohanty A."/>
            <person name="Bharti A.K."/>
            <person name="Gaur A."/>
            <person name="Gupta V."/>
            <person name="Kumar D."/>
            <person name="Ravi V."/>
            <person name="Vij S."/>
            <person name="Kapur A."/>
            <person name="Khurana P."/>
            <person name="Khurana P."/>
            <person name="Khurana J.P."/>
            <person name="Tyagi A.K."/>
            <person name="Gaikwad K."/>
            <person name="Singh A."/>
            <person name="Dalal V."/>
            <person name="Srivastava S."/>
            <person name="Dixit A."/>
            <person name="Pal A.K."/>
            <person name="Ghazi I.A."/>
            <person name="Yadav M."/>
            <person name="Pandit A."/>
            <person name="Bhargava A."/>
            <person name="Sureshbabu K."/>
            <person name="Batra K."/>
            <person name="Sharma T.R."/>
            <person name="Mohapatra T."/>
            <person name="Singh N.K."/>
            <person name="Messing J."/>
            <person name="Nelson A.B."/>
            <person name="Fuks G."/>
            <person name="Kavchok S."/>
            <person name="Keizer G."/>
            <person name="Linton E."/>
            <person name="Llaca V."/>
            <person name="Song R."/>
            <person name="Tanyolac B."/>
            <person name="Young S."/>
            <person name="Ho-Il K."/>
            <person name="Hahn J.H."/>
            <person name="Sangsakoo G."/>
            <person name="Vanavichit A."/>
            <person name="de Mattos Luiz.A.T."/>
            <person name="Zimmer P.D."/>
            <person name="Malone G."/>
            <person name="Dellagostin O."/>
            <person name="de Oliveira A.C."/>
            <person name="Bevan M."/>
            <person name="Bancroft I."/>
            <person name="Minx P."/>
            <person name="Cordum H."/>
            <person name="Wilson R."/>
            <person name="Cheng Z."/>
            <person name="Jin W."/>
            <person name="Jiang J."/>
            <person name="Leong S.A."/>
            <person name="Iwama H."/>
            <person name="Gojobori T."/>
            <person name="Itoh T."/>
            <person name="Niimura Y."/>
            <person name="Fujii Y."/>
            <person name="Habara T."/>
            <person name="Sakai H."/>
            <person name="Sato Y."/>
            <person name="Wilson G."/>
            <person name="Kumar K."/>
            <person name="McCouch S."/>
            <person name="Juretic N."/>
            <person name="Hoen D."/>
            <person name="Wright S."/>
            <person name="Bruskiewich R."/>
            <person name="Bureau T."/>
            <person name="Miyao A."/>
            <person name="Hirochika H."/>
            <person name="Nishikawa T."/>
            <person name="Kadowaki K."/>
            <person name="Sugiura M."/>
            <person name="Burr B."/>
            <person name="Sasaki T."/>
        </authorList>
    </citation>
    <scope>NUCLEOTIDE SEQUENCE [LARGE SCALE GENOMIC DNA]</scope>
    <source>
        <strain evidence="3">cv. Nipponbare</strain>
    </source>
</reference>
<dbReference type="AlphaFoldDB" id="A0A0P0W5M7"/>
<evidence type="ECO:0000313" key="2">
    <source>
        <dbReference type="EMBL" id="BAS87424.1"/>
    </source>
</evidence>
<evidence type="ECO:0000256" key="1">
    <source>
        <dbReference type="SAM" id="MobiDB-lite"/>
    </source>
</evidence>
<dbReference type="EMBL" id="AP014959">
    <property type="protein sequence ID" value="BAS87424.1"/>
    <property type="molecule type" value="Genomic_DNA"/>
</dbReference>
<keyword evidence="3" id="KW-1185">Reference proteome</keyword>
<dbReference type="InParanoid" id="A0A0P0W5M7"/>
<proteinExistence type="predicted"/>
<feature type="non-terminal residue" evidence="2">
    <location>
        <position position="1"/>
    </location>
</feature>
<feature type="region of interest" description="Disordered" evidence="1">
    <location>
        <begin position="100"/>
        <end position="120"/>
    </location>
</feature>
<accession>A0A0P0W5M7</accession>
<reference evidence="2 3" key="2">
    <citation type="journal article" date="2013" name="Plant Cell Physiol.">
        <title>Rice Annotation Project Database (RAP-DB): an integrative and interactive database for rice genomics.</title>
        <authorList>
            <person name="Sakai H."/>
            <person name="Lee S.S."/>
            <person name="Tanaka T."/>
            <person name="Numa H."/>
            <person name="Kim J."/>
            <person name="Kawahara Y."/>
            <person name="Wakimoto H."/>
            <person name="Yang C.C."/>
            <person name="Iwamoto M."/>
            <person name="Abe T."/>
            <person name="Yamada Y."/>
            <person name="Muto A."/>
            <person name="Inokuchi H."/>
            <person name="Ikemura T."/>
            <person name="Matsumoto T."/>
            <person name="Sasaki T."/>
            <person name="Itoh T."/>
        </authorList>
    </citation>
    <scope>NUCLEOTIDE SEQUENCE [LARGE SCALE GENOMIC DNA]</scope>
    <source>
        <strain evidence="3">cv. Nipponbare</strain>
    </source>
</reference>
<reference evidence="2 3" key="3">
    <citation type="journal article" date="2013" name="Rice">
        <title>Improvement of the Oryza sativa Nipponbare reference genome using next generation sequence and optical map data.</title>
        <authorList>
            <person name="Kawahara Y."/>
            <person name="de la Bastide M."/>
            <person name="Hamilton J.P."/>
            <person name="Kanamori H."/>
            <person name="McCombie W.R."/>
            <person name="Ouyang S."/>
            <person name="Schwartz D.C."/>
            <person name="Tanaka T."/>
            <person name="Wu J."/>
            <person name="Zhou S."/>
            <person name="Childs K.L."/>
            <person name="Davidson R.M."/>
            <person name="Lin H."/>
            <person name="Quesada-Ocampo L."/>
            <person name="Vaillancourt B."/>
            <person name="Sakai H."/>
            <person name="Lee S.S."/>
            <person name="Kim J."/>
            <person name="Numa H."/>
            <person name="Itoh T."/>
            <person name="Buell C.R."/>
            <person name="Matsumoto T."/>
        </authorList>
    </citation>
    <scope>NUCLEOTIDE SEQUENCE [LARGE SCALE GENOMIC DNA]</scope>
    <source>
        <strain evidence="3">cv. Nipponbare</strain>
    </source>
</reference>
<name>A0A0P0W5M7_ORYSJ</name>
<gene>
    <name evidence="2" type="ordered locus">Os03g0854250</name>
    <name evidence="2" type="ORF">OSNPB_030854250</name>
</gene>
<organism evidence="2 3">
    <name type="scientific">Oryza sativa subsp. japonica</name>
    <name type="common">Rice</name>
    <dbReference type="NCBI Taxonomy" id="39947"/>
    <lineage>
        <taxon>Eukaryota</taxon>
        <taxon>Viridiplantae</taxon>
        <taxon>Streptophyta</taxon>
        <taxon>Embryophyta</taxon>
        <taxon>Tracheophyta</taxon>
        <taxon>Spermatophyta</taxon>
        <taxon>Magnoliopsida</taxon>
        <taxon>Liliopsida</taxon>
        <taxon>Poales</taxon>
        <taxon>Poaceae</taxon>
        <taxon>BOP clade</taxon>
        <taxon>Oryzoideae</taxon>
        <taxon>Oryzeae</taxon>
        <taxon>Oryzinae</taxon>
        <taxon>Oryza</taxon>
        <taxon>Oryza sativa</taxon>
    </lineage>
</organism>
<protein>
    <submittedName>
        <fullName evidence="2">Os03g0854250 protein</fullName>
    </submittedName>
</protein>
<dbReference type="Gramene" id="Os03t0854250-00">
    <property type="protein sequence ID" value="Os03t0854250-00"/>
    <property type="gene ID" value="Os03g0854250"/>
</dbReference>
<evidence type="ECO:0000313" key="3">
    <source>
        <dbReference type="Proteomes" id="UP000059680"/>
    </source>
</evidence>